<feature type="transmembrane region" description="Helical" evidence="1">
    <location>
        <begin position="20"/>
        <end position="39"/>
    </location>
</feature>
<proteinExistence type="predicted"/>
<evidence type="ECO:0000256" key="1">
    <source>
        <dbReference type="SAM" id="Phobius"/>
    </source>
</evidence>
<reference evidence="2" key="1">
    <citation type="submission" date="2022-11" db="EMBL/GenBank/DDBJ databases">
        <title>Description of Microcella daejonensis nov. sp, isolated from riverside soil.</title>
        <authorList>
            <person name="Molina K.M."/>
            <person name="Kim S.B."/>
        </authorList>
    </citation>
    <scope>NUCLEOTIDE SEQUENCE</scope>
    <source>
        <strain evidence="2">MMS21-STM12</strain>
    </source>
</reference>
<evidence type="ECO:0000313" key="2">
    <source>
        <dbReference type="EMBL" id="WAB82299.1"/>
    </source>
</evidence>
<dbReference type="KEGG" id="mdb:OVN18_04635"/>
<gene>
    <name evidence="2" type="ORF">OVN18_04635</name>
</gene>
<name>A0A9E8MMC3_9MICO</name>
<keyword evidence="1" id="KW-0472">Membrane</keyword>
<keyword evidence="1" id="KW-1133">Transmembrane helix</keyword>
<feature type="transmembrane region" description="Helical" evidence="1">
    <location>
        <begin position="136"/>
        <end position="153"/>
    </location>
</feature>
<dbReference type="RefSeq" id="WP_267782288.1">
    <property type="nucleotide sequence ID" value="NZ_CP113089.1"/>
</dbReference>
<feature type="transmembrane region" description="Helical" evidence="1">
    <location>
        <begin position="159"/>
        <end position="181"/>
    </location>
</feature>
<feature type="transmembrane region" description="Helical" evidence="1">
    <location>
        <begin position="102"/>
        <end position="124"/>
    </location>
</feature>
<feature type="transmembrane region" description="Helical" evidence="1">
    <location>
        <begin position="45"/>
        <end position="66"/>
    </location>
</feature>
<dbReference type="AlphaFoldDB" id="A0A9E8MMC3"/>
<protein>
    <submittedName>
        <fullName evidence="2">Uncharacterized protein</fullName>
    </submittedName>
</protein>
<keyword evidence="1" id="KW-0812">Transmembrane</keyword>
<dbReference type="Proteomes" id="UP001164706">
    <property type="component" value="Chromosome"/>
</dbReference>
<keyword evidence="3" id="KW-1185">Reference proteome</keyword>
<evidence type="ECO:0000313" key="3">
    <source>
        <dbReference type="Proteomes" id="UP001164706"/>
    </source>
</evidence>
<sequence length="204" mass="20165">MAIDSPRPATAHPALGALRAALVLRAVPLIVVGLVITFTKEYPTSFGFVMLGVLGLASAAGLVLGALRLPAGDALRGLHLGLAVVATVVGGLALALSSFGLAFLLLLVGAYAAFGGVGELVWGIRRRGAHPIARDAIVVGAATALLALIATLVGDPRSAAGFLGAYAIIAGVFLVIAGISVGGIADGTTDSTPGTTADKEHSPS</sequence>
<organism evidence="2 3">
    <name type="scientific">Microcella daejeonensis</name>
    <dbReference type="NCBI Taxonomy" id="2994971"/>
    <lineage>
        <taxon>Bacteria</taxon>
        <taxon>Bacillati</taxon>
        <taxon>Actinomycetota</taxon>
        <taxon>Actinomycetes</taxon>
        <taxon>Micrococcales</taxon>
        <taxon>Microbacteriaceae</taxon>
        <taxon>Microcella</taxon>
    </lineage>
</organism>
<feature type="transmembrane region" description="Helical" evidence="1">
    <location>
        <begin position="78"/>
        <end position="96"/>
    </location>
</feature>
<accession>A0A9E8MMC3</accession>
<dbReference type="EMBL" id="CP113089">
    <property type="protein sequence ID" value="WAB82299.1"/>
    <property type="molecule type" value="Genomic_DNA"/>
</dbReference>